<dbReference type="EMBL" id="UINC01006651">
    <property type="protein sequence ID" value="SVA28829.1"/>
    <property type="molecule type" value="Genomic_DNA"/>
</dbReference>
<evidence type="ECO:0000256" key="1">
    <source>
        <dbReference type="ARBA" id="ARBA00023027"/>
    </source>
</evidence>
<feature type="domain" description="NAD-dependent epimerase/dehydratase" evidence="2">
    <location>
        <begin position="103"/>
        <end position="213"/>
    </location>
</feature>
<dbReference type="SUPFAM" id="SSF51735">
    <property type="entry name" value="NAD(P)-binding Rossmann-fold domains"/>
    <property type="match status" value="1"/>
</dbReference>
<dbReference type="InterPro" id="IPR001509">
    <property type="entry name" value="Epimerase_deHydtase"/>
</dbReference>
<dbReference type="Gene3D" id="3.40.50.720">
    <property type="entry name" value="NAD(P)-binding Rossmann-like Domain"/>
    <property type="match status" value="1"/>
</dbReference>
<dbReference type="CDD" id="cd05266">
    <property type="entry name" value="SDR_a4"/>
    <property type="match status" value="1"/>
</dbReference>
<proteinExistence type="predicted"/>
<evidence type="ECO:0000313" key="3">
    <source>
        <dbReference type="EMBL" id="SVA28829.1"/>
    </source>
</evidence>
<dbReference type="PANTHER" id="PTHR43574">
    <property type="entry name" value="EPIMERASE-RELATED"/>
    <property type="match status" value="1"/>
</dbReference>
<protein>
    <recommendedName>
        <fullName evidence="2">NAD-dependent epimerase/dehydratase domain-containing protein</fullName>
    </recommendedName>
</protein>
<dbReference type="AlphaFoldDB" id="A0A381UL19"/>
<accession>A0A381UL19</accession>
<reference evidence="3" key="1">
    <citation type="submission" date="2018-05" db="EMBL/GenBank/DDBJ databases">
        <authorList>
            <person name="Lanie J.A."/>
            <person name="Ng W.-L."/>
            <person name="Kazmierczak K.M."/>
            <person name="Andrzejewski T.M."/>
            <person name="Davidsen T.M."/>
            <person name="Wayne K.J."/>
            <person name="Tettelin H."/>
            <person name="Glass J.I."/>
            <person name="Rusch D."/>
            <person name="Podicherti R."/>
            <person name="Tsui H.-C.T."/>
            <person name="Winkler M.E."/>
        </authorList>
    </citation>
    <scope>NUCLEOTIDE SEQUENCE</scope>
</reference>
<gene>
    <name evidence="3" type="ORF">METZ01_LOCUS81683</name>
</gene>
<dbReference type="Pfam" id="PF01370">
    <property type="entry name" value="Epimerase"/>
    <property type="match status" value="1"/>
</dbReference>
<keyword evidence="1" id="KW-0520">NAD</keyword>
<dbReference type="InterPro" id="IPR036291">
    <property type="entry name" value="NAD(P)-bd_dom_sf"/>
</dbReference>
<evidence type="ECO:0000259" key="2">
    <source>
        <dbReference type="Pfam" id="PF01370"/>
    </source>
</evidence>
<name>A0A381UL19_9ZZZZ</name>
<organism evidence="3">
    <name type="scientific">marine metagenome</name>
    <dbReference type="NCBI Taxonomy" id="408172"/>
    <lineage>
        <taxon>unclassified sequences</taxon>
        <taxon>metagenomes</taxon>
        <taxon>ecological metagenomes</taxon>
    </lineage>
</organism>
<sequence>MSDNSNNLFCFGMGFTAQALAKRMQGHEWGVAGTCRSVDKKDFCGSLFPLLFDGTQATEEICDALNKATHLLISIPPQPSGDVVLKNFGSKIAECEKLKWIGYISSTGVYGDTQGKWVDESASTQPVTKLNMLRVEAENQWLKMAKKYGLPVMIFRCVAIYGPGRNLLVSVRQGRARRIEKPGLVFSRIHVEDLARTLEASIKNPKPGEIYNVSDDRPSPPSETVEYACKLLNVKPPPLIPFELAELSEIARGFYLTCKRVGNKKIKEELGVKLKYPDYRSGLDAIFKAM</sequence>